<dbReference type="PANTHER" id="PTHR43797">
    <property type="entry name" value="HOMOCYSTEINE/CYSTEINE SYNTHASE"/>
    <property type="match status" value="1"/>
</dbReference>
<evidence type="ECO:0000256" key="4">
    <source>
        <dbReference type="ARBA" id="ARBA00022898"/>
    </source>
</evidence>
<dbReference type="GO" id="GO:0006535">
    <property type="term" value="P:cysteine biosynthetic process from serine"/>
    <property type="evidence" value="ECO:0007669"/>
    <property type="project" value="TreeGrafter"/>
</dbReference>
<dbReference type="EMBL" id="FZOC01000003">
    <property type="protein sequence ID" value="SNR87501.1"/>
    <property type="molecule type" value="Genomic_DNA"/>
</dbReference>
<proteinExistence type="inferred from homology"/>
<comment type="cofactor">
    <cofactor evidence="1 6">
        <name>pyridoxal 5'-phosphate</name>
        <dbReference type="ChEBI" id="CHEBI:597326"/>
    </cofactor>
</comment>
<dbReference type="OrthoDB" id="9805807at2"/>
<dbReference type="InterPro" id="IPR015421">
    <property type="entry name" value="PyrdxlP-dep_Trfase_major"/>
</dbReference>
<dbReference type="Gene3D" id="3.40.640.10">
    <property type="entry name" value="Type I PLP-dependent aspartate aminotransferase-like (Major domain)"/>
    <property type="match status" value="1"/>
</dbReference>
<dbReference type="Pfam" id="PF01053">
    <property type="entry name" value="Cys_Met_Meta_PP"/>
    <property type="match status" value="1"/>
</dbReference>
<dbReference type="GO" id="GO:0030170">
    <property type="term" value="F:pyridoxal phosphate binding"/>
    <property type="evidence" value="ECO:0007669"/>
    <property type="project" value="InterPro"/>
</dbReference>
<evidence type="ECO:0000313" key="8">
    <source>
        <dbReference type="Proteomes" id="UP000198324"/>
    </source>
</evidence>
<dbReference type="RefSeq" id="WP_089273618.1">
    <property type="nucleotide sequence ID" value="NZ_FZOC01000003.1"/>
</dbReference>
<reference evidence="7 8" key="1">
    <citation type="submission" date="2017-06" db="EMBL/GenBank/DDBJ databases">
        <authorList>
            <person name="Kim H.J."/>
            <person name="Triplett B.A."/>
        </authorList>
    </citation>
    <scope>NUCLEOTIDE SEQUENCE [LARGE SCALE GENOMIC DNA]</scope>
    <source>
        <strain evidence="7 8">DSM 13116</strain>
    </source>
</reference>
<dbReference type="InterPro" id="IPR015424">
    <property type="entry name" value="PyrdxlP-dep_Trfase"/>
</dbReference>
<accession>A0A238ZWY0</accession>
<dbReference type="Proteomes" id="UP000198324">
    <property type="component" value="Unassembled WGS sequence"/>
</dbReference>
<dbReference type="GO" id="GO:0004124">
    <property type="term" value="F:cysteine synthase activity"/>
    <property type="evidence" value="ECO:0007669"/>
    <property type="project" value="TreeGrafter"/>
</dbReference>
<evidence type="ECO:0000313" key="7">
    <source>
        <dbReference type="EMBL" id="SNR87501.1"/>
    </source>
</evidence>
<evidence type="ECO:0000256" key="5">
    <source>
        <dbReference type="PIRSR" id="PIRSR001434-2"/>
    </source>
</evidence>
<dbReference type="FunFam" id="3.40.640.10:FF:000035">
    <property type="entry name" value="O-succinylhomoserine sulfhydrylase"/>
    <property type="match status" value="1"/>
</dbReference>
<dbReference type="InterPro" id="IPR006235">
    <property type="entry name" value="OAc-hSer/O-AcSer_sulfhydrylase"/>
</dbReference>
<comment type="similarity">
    <text evidence="2 6">Belongs to the trans-sulfuration enzymes family.</text>
</comment>
<dbReference type="InterPro" id="IPR000277">
    <property type="entry name" value="Cys/Met-Metab_PyrdxlP-dep_enz"/>
</dbReference>
<evidence type="ECO:0000256" key="3">
    <source>
        <dbReference type="ARBA" id="ARBA00022679"/>
    </source>
</evidence>
<evidence type="ECO:0000256" key="2">
    <source>
        <dbReference type="ARBA" id="ARBA00009077"/>
    </source>
</evidence>
<sequence>MGDENRKPGLGTLALHAGQDDDPATHACAVPIYATASYTFQSAEQAADLFALKEPGNIYSRLTNPTNEVLEKRLAALDGGVGALCLASGQAAITAAVLTLAKAGQNILASRSLYGGTLTLFTQTFRRYGVEVRFFDPLLPGSVAALADRNTRCVYLESIGNPKNDVPDFRALADAAHAAGVPLVVDNTVATPLLLRPMEHGADIVVYSTTKFIGGHGAHVGGAVVDGGRFDWSADPGRWADFAAPDPAYHGLVFTEALRPLGNLAYIAHMRTHWLRDTGACMSPFAAFLFLLGLETLHLRMPRHCQSALAVARWLCAHPAVDWVNYPGLPDHPCHGNAARYLPEGAGAIVGFGIKGGRDSGRAFVGAVKLAKHLANIGDAKTLVIQPATTTHQQLSEDEQRAAGVTPEFIRLSVGLEDVEDILADLDQALRIAVDCGARPGA</sequence>
<feature type="modified residue" description="N6-(pyridoxal phosphate)lysine" evidence="5">
    <location>
        <position position="211"/>
    </location>
</feature>
<dbReference type="NCBIfam" id="TIGR01326">
    <property type="entry name" value="OAH_OAS_sulfhy"/>
    <property type="match status" value="1"/>
</dbReference>
<dbReference type="Gene3D" id="3.90.1150.10">
    <property type="entry name" value="Aspartate Aminotransferase, domain 1"/>
    <property type="match status" value="1"/>
</dbReference>
<dbReference type="GO" id="GO:0005737">
    <property type="term" value="C:cytoplasm"/>
    <property type="evidence" value="ECO:0007669"/>
    <property type="project" value="TreeGrafter"/>
</dbReference>
<dbReference type="GO" id="GO:0019346">
    <property type="term" value="P:transsulfuration"/>
    <property type="evidence" value="ECO:0007669"/>
    <property type="project" value="InterPro"/>
</dbReference>
<dbReference type="SUPFAM" id="SSF53383">
    <property type="entry name" value="PLP-dependent transferases"/>
    <property type="match status" value="1"/>
</dbReference>
<dbReference type="InterPro" id="IPR015422">
    <property type="entry name" value="PyrdxlP-dep_Trfase_small"/>
</dbReference>
<dbReference type="PIRSF" id="PIRSF001434">
    <property type="entry name" value="CGS"/>
    <property type="match status" value="1"/>
</dbReference>
<name>A0A238ZWY0_9BACT</name>
<keyword evidence="8" id="KW-1185">Reference proteome</keyword>
<dbReference type="GO" id="GO:0071269">
    <property type="term" value="P:L-homocysteine biosynthetic process"/>
    <property type="evidence" value="ECO:0007669"/>
    <property type="project" value="TreeGrafter"/>
</dbReference>
<organism evidence="7 8">
    <name type="scientific">Humidesulfovibrio mexicanus</name>
    <dbReference type="NCBI Taxonomy" id="147047"/>
    <lineage>
        <taxon>Bacteria</taxon>
        <taxon>Pseudomonadati</taxon>
        <taxon>Thermodesulfobacteriota</taxon>
        <taxon>Desulfovibrionia</taxon>
        <taxon>Desulfovibrionales</taxon>
        <taxon>Desulfovibrionaceae</taxon>
        <taxon>Humidesulfovibrio</taxon>
    </lineage>
</organism>
<evidence type="ECO:0000256" key="1">
    <source>
        <dbReference type="ARBA" id="ARBA00001933"/>
    </source>
</evidence>
<gene>
    <name evidence="7" type="ORF">SAMN04488503_1655</name>
</gene>
<dbReference type="PANTHER" id="PTHR43797:SF2">
    <property type="entry name" value="HOMOCYSTEINE_CYSTEINE SYNTHASE"/>
    <property type="match status" value="1"/>
</dbReference>
<keyword evidence="3" id="KW-0808">Transferase</keyword>
<keyword evidence="4 5" id="KW-0663">Pyridoxal phosphate</keyword>
<protein>
    <submittedName>
        <fullName evidence="7">O-acetylhomoserine sulfhydrylase</fullName>
    </submittedName>
</protein>
<dbReference type="AlphaFoldDB" id="A0A238ZWY0"/>
<dbReference type="GO" id="GO:0003961">
    <property type="term" value="F:O-acetylhomoserine aminocarboxypropyltransferase activity"/>
    <property type="evidence" value="ECO:0007669"/>
    <property type="project" value="TreeGrafter"/>
</dbReference>
<dbReference type="InterPro" id="IPR054542">
    <property type="entry name" value="Cys_met_metab_PP"/>
</dbReference>
<dbReference type="CDD" id="cd00614">
    <property type="entry name" value="CGS_like"/>
    <property type="match status" value="1"/>
</dbReference>
<dbReference type="PROSITE" id="PS00868">
    <property type="entry name" value="CYS_MET_METAB_PP"/>
    <property type="match status" value="1"/>
</dbReference>
<evidence type="ECO:0000256" key="6">
    <source>
        <dbReference type="RuleBase" id="RU362118"/>
    </source>
</evidence>